<feature type="transmembrane region" description="Helical" evidence="2">
    <location>
        <begin position="146"/>
        <end position="168"/>
    </location>
</feature>
<keyword evidence="2" id="KW-0812">Transmembrane</keyword>
<dbReference type="GO" id="GO:0031505">
    <property type="term" value="P:fungal-type cell wall organization"/>
    <property type="evidence" value="ECO:0007669"/>
    <property type="project" value="TreeGrafter"/>
</dbReference>
<feature type="region of interest" description="Disordered" evidence="1">
    <location>
        <begin position="237"/>
        <end position="257"/>
    </location>
</feature>
<evidence type="ECO:0000313" key="4">
    <source>
        <dbReference type="Proteomes" id="UP000094389"/>
    </source>
</evidence>
<feature type="transmembrane region" description="Helical" evidence="2">
    <location>
        <begin position="114"/>
        <end position="134"/>
    </location>
</feature>
<sequence>MKFPFLTYGAELFFLAGTTLLLVFIVLSGSIDHAPINRFYWVEGDTSGIPNAPNTSRWTYWGLINRDDNSYSVSELSPAYPISPVDNFRTNENVPQSFIDNRDVFYNLSRFAFAFYWITLAFVGVALILSLFLVCSYSIVKINGWLLSGALLFGSGAAAFETAVAVMARNAFHDADRYGHIGTKLMAIAWTTVACLIILFFLSWGGFCVASYRRHKERAAVYNTEVAPAPVHDIDVPPQVDDSYPEQQAQQTKPAESGIKFFKIRRHNNDQESV</sequence>
<keyword evidence="2" id="KW-1133">Transmembrane helix</keyword>
<dbReference type="STRING" id="983966.A0A1E4S7L6"/>
<dbReference type="RefSeq" id="XP_020072544.1">
    <property type="nucleotide sequence ID" value="XM_020212477.1"/>
</dbReference>
<keyword evidence="2" id="KW-0472">Membrane</keyword>
<dbReference type="GO" id="GO:0030866">
    <property type="term" value="P:cortical actin cytoskeleton organization"/>
    <property type="evidence" value="ECO:0007669"/>
    <property type="project" value="TreeGrafter"/>
</dbReference>
<gene>
    <name evidence="3" type="ORF">CYBJADRAFT_123371</name>
</gene>
<evidence type="ECO:0008006" key="5">
    <source>
        <dbReference type="Google" id="ProtNLM"/>
    </source>
</evidence>
<dbReference type="OrthoDB" id="5419460at2759"/>
<dbReference type="Proteomes" id="UP000094389">
    <property type="component" value="Unassembled WGS sequence"/>
</dbReference>
<dbReference type="GO" id="GO:0045121">
    <property type="term" value="C:membrane raft"/>
    <property type="evidence" value="ECO:0007669"/>
    <property type="project" value="TreeGrafter"/>
</dbReference>
<dbReference type="GO" id="GO:0006897">
    <property type="term" value="P:endocytosis"/>
    <property type="evidence" value="ECO:0007669"/>
    <property type="project" value="TreeGrafter"/>
</dbReference>
<dbReference type="OMA" id="AYQSHKE"/>
<feature type="transmembrane region" description="Helical" evidence="2">
    <location>
        <begin position="12"/>
        <end position="31"/>
    </location>
</feature>
<dbReference type="GO" id="GO:0032185">
    <property type="term" value="P:septin cytoskeleton organization"/>
    <property type="evidence" value="ECO:0007669"/>
    <property type="project" value="TreeGrafter"/>
</dbReference>
<dbReference type="PANTHER" id="PTHR36414">
    <property type="entry name" value="PROTEIN SUR7"/>
    <property type="match status" value="1"/>
</dbReference>
<dbReference type="EMBL" id="KV453926">
    <property type="protein sequence ID" value="ODV75505.1"/>
    <property type="molecule type" value="Genomic_DNA"/>
</dbReference>
<accession>A0A1E4S7L6</accession>
<dbReference type="GO" id="GO:0005886">
    <property type="term" value="C:plasma membrane"/>
    <property type="evidence" value="ECO:0007669"/>
    <property type="project" value="InterPro"/>
</dbReference>
<reference evidence="3 4" key="1">
    <citation type="journal article" date="2016" name="Proc. Natl. Acad. Sci. U.S.A.">
        <title>Comparative genomics of biotechnologically important yeasts.</title>
        <authorList>
            <person name="Riley R."/>
            <person name="Haridas S."/>
            <person name="Wolfe K.H."/>
            <person name="Lopes M.R."/>
            <person name="Hittinger C.T."/>
            <person name="Goeker M."/>
            <person name="Salamov A.A."/>
            <person name="Wisecaver J.H."/>
            <person name="Long T.M."/>
            <person name="Calvey C.H."/>
            <person name="Aerts A.L."/>
            <person name="Barry K.W."/>
            <person name="Choi C."/>
            <person name="Clum A."/>
            <person name="Coughlan A.Y."/>
            <person name="Deshpande S."/>
            <person name="Douglass A.P."/>
            <person name="Hanson S.J."/>
            <person name="Klenk H.-P."/>
            <person name="LaButti K.M."/>
            <person name="Lapidus A."/>
            <person name="Lindquist E.A."/>
            <person name="Lipzen A.M."/>
            <person name="Meier-Kolthoff J.P."/>
            <person name="Ohm R.A."/>
            <person name="Otillar R.P."/>
            <person name="Pangilinan J.L."/>
            <person name="Peng Y."/>
            <person name="Rokas A."/>
            <person name="Rosa C.A."/>
            <person name="Scheuner C."/>
            <person name="Sibirny A.A."/>
            <person name="Slot J.C."/>
            <person name="Stielow J.B."/>
            <person name="Sun H."/>
            <person name="Kurtzman C.P."/>
            <person name="Blackwell M."/>
            <person name="Grigoriev I.V."/>
            <person name="Jeffries T.W."/>
        </authorList>
    </citation>
    <scope>NUCLEOTIDE SEQUENCE [LARGE SCALE GENOMIC DNA]</scope>
    <source>
        <strain evidence="4">ATCC 18201 / CBS 1600 / BCRC 20928 / JCM 3617 / NBRC 0987 / NRRL Y-1542</strain>
    </source>
</reference>
<dbReference type="GeneID" id="30986873"/>
<protein>
    <recommendedName>
        <fullName evidence="5">SUR7-domain-containing protein</fullName>
    </recommendedName>
</protein>
<evidence type="ECO:0000313" key="3">
    <source>
        <dbReference type="EMBL" id="ODV75505.1"/>
    </source>
</evidence>
<dbReference type="PANTHER" id="PTHR36414:SF1">
    <property type="entry name" value="PROTEIN SUR7"/>
    <property type="match status" value="1"/>
</dbReference>
<evidence type="ECO:0000256" key="2">
    <source>
        <dbReference type="SAM" id="Phobius"/>
    </source>
</evidence>
<proteinExistence type="predicted"/>
<dbReference type="GO" id="GO:0005938">
    <property type="term" value="C:cell cortex"/>
    <property type="evidence" value="ECO:0007669"/>
    <property type="project" value="TreeGrafter"/>
</dbReference>
<evidence type="ECO:0000256" key="1">
    <source>
        <dbReference type="SAM" id="MobiDB-lite"/>
    </source>
</evidence>
<name>A0A1E4S7L6_CYBJN</name>
<feature type="transmembrane region" description="Helical" evidence="2">
    <location>
        <begin position="188"/>
        <end position="210"/>
    </location>
</feature>
<dbReference type="Pfam" id="PF06687">
    <property type="entry name" value="SUR7"/>
    <property type="match status" value="1"/>
</dbReference>
<feature type="compositionally biased region" description="Polar residues" evidence="1">
    <location>
        <begin position="245"/>
        <end position="254"/>
    </location>
</feature>
<keyword evidence="4" id="KW-1185">Reference proteome</keyword>
<dbReference type="InterPro" id="IPR009571">
    <property type="entry name" value="SUR7/Rim9-like_fungi"/>
</dbReference>
<organism evidence="3 4">
    <name type="scientific">Cyberlindnera jadinii (strain ATCC 18201 / CBS 1600 / BCRC 20928 / JCM 3617 / NBRC 0987 / NRRL Y-1542)</name>
    <name type="common">Torula yeast</name>
    <name type="synonym">Candida utilis</name>
    <dbReference type="NCBI Taxonomy" id="983966"/>
    <lineage>
        <taxon>Eukaryota</taxon>
        <taxon>Fungi</taxon>
        <taxon>Dikarya</taxon>
        <taxon>Ascomycota</taxon>
        <taxon>Saccharomycotina</taxon>
        <taxon>Saccharomycetes</taxon>
        <taxon>Phaffomycetales</taxon>
        <taxon>Phaffomycetaceae</taxon>
        <taxon>Cyberlindnera</taxon>
    </lineage>
</organism>
<dbReference type="AlphaFoldDB" id="A0A1E4S7L6"/>